<dbReference type="Proteomes" id="UP000549394">
    <property type="component" value="Unassembled WGS sequence"/>
</dbReference>
<keyword evidence="6" id="KW-0406">Ion transport</keyword>
<evidence type="ECO:0000256" key="5">
    <source>
        <dbReference type="ARBA" id="ARBA00022989"/>
    </source>
</evidence>
<evidence type="ECO:0000256" key="6">
    <source>
        <dbReference type="ARBA" id="ARBA00023065"/>
    </source>
</evidence>
<keyword evidence="8" id="KW-0407">Ion channel</keyword>
<comment type="caution">
    <text evidence="10">The sequence shown here is derived from an EMBL/GenBank/DDBJ whole genome shotgun (WGS) entry which is preliminary data.</text>
</comment>
<evidence type="ECO:0000256" key="4">
    <source>
        <dbReference type="ARBA" id="ARBA00022692"/>
    </source>
</evidence>
<evidence type="ECO:0000256" key="2">
    <source>
        <dbReference type="ARBA" id="ARBA00022448"/>
    </source>
</evidence>
<evidence type="ECO:0000256" key="8">
    <source>
        <dbReference type="ARBA" id="ARBA00023303"/>
    </source>
</evidence>
<gene>
    <name evidence="10" type="ORF">DGYR_LOCUS2654</name>
</gene>
<evidence type="ECO:0000256" key="1">
    <source>
        <dbReference type="ARBA" id="ARBA00004651"/>
    </source>
</evidence>
<organism evidence="10 11">
    <name type="scientific">Dimorphilus gyrociliatus</name>
    <dbReference type="NCBI Taxonomy" id="2664684"/>
    <lineage>
        <taxon>Eukaryota</taxon>
        <taxon>Metazoa</taxon>
        <taxon>Spiralia</taxon>
        <taxon>Lophotrochozoa</taxon>
        <taxon>Annelida</taxon>
        <taxon>Polychaeta</taxon>
        <taxon>Polychaeta incertae sedis</taxon>
        <taxon>Dinophilidae</taxon>
        <taxon>Dimorphilus</taxon>
    </lineage>
</organism>
<evidence type="ECO:0000256" key="7">
    <source>
        <dbReference type="ARBA" id="ARBA00023136"/>
    </source>
</evidence>
<keyword evidence="2" id="KW-0813">Transport</keyword>
<keyword evidence="4 9" id="KW-0812">Transmembrane</keyword>
<name>A0A7I8VBP5_9ANNE</name>
<evidence type="ECO:0000313" key="10">
    <source>
        <dbReference type="EMBL" id="CAD5113707.1"/>
    </source>
</evidence>
<dbReference type="Pfam" id="PF00876">
    <property type="entry name" value="Innexin"/>
    <property type="match status" value="1"/>
</dbReference>
<dbReference type="GO" id="GO:0034220">
    <property type="term" value="P:monoatomic ion transmembrane transport"/>
    <property type="evidence" value="ECO:0007669"/>
    <property type="project" value="UniProtKB-KW"/>
</dbReference>
<keyword evidence="5 9" id="KW-1133">Transmembrane helix</keyword>
<evidence type="ECO:0000256" key="3">
    <source>
        <dbReference type="ARBA" id="ARBA00022475"/>
    </source>
</evidence>
<dbReference type="GO" id="GO:0005886">
    <property type="term" value="C:plasma membrane"/>
    <property type="evidence" value="ECO:0007669"/>
    <property type="project" value="UniProtKB-SubCell"/>
</dbReference>
<evidence type="ECO:0000256" key="9">
    <source>
        <dbReference type="SAM" id="Phobius"/>
    </source>
</evidence>
<protein>
    <submittedName>
        <fullName evidence="10">DgyrCDS2869</fullName>
    </submittedName>
</protein>
<dbReference type="PANTHER" id="PTHR11893">
    <property type="entry name" value="INNEXIN"/>
    <property type="match status" value="1"/>
</dbReference>
<sequence length="82" mass="9127">MIVYYQWVPMILLCLGMILYIPRLFWKMMNGRSGIEINDMVEAASALQITKKEKGIDSAAGIVLNASLELLAVAVEQALEII</sequence>
<dbReference type="InterPro" id="IPR000990">
    <property type="entry name" value="Innexin"/>
</dbReference>
<keyword evidence="3" id="KW-1003">Cell membrane</keyword>
<dbReference type="OrthoDB" id="5867527at2759"/>
<proteinExistence type="predicted"/>
<comment type="subcellular location">
    <subcellularLocation>
        <location evidence="1">Cell membrane</location>
        <topology evidence="1">Multi-pass membrane protein</topology>
    </subcellularLocation>
</comment>
<keyword evidence="7 9" id="KW-0472">Membrane</keyword>
<evidence type="ECO:0000313" key="11">
    <source>
        <dbReference type="Proteomes" id="UP000549394"/>
    </source>
</evidence>
<dbReference type="EMBL" id="CAJFCJ010000004">
    <property type="protein sequence ID" value="CAD5113707.1"/>
    <property type="molecule type" value="Genomic_DNA"/>
</dbReference>
<reference evidence="10 11" key="1">
    <citation type="submission" date="2020-08" db="EMBL/GenBank/DDBJ databases">
        <authorList>
            <person name="Hejnol A."/>
        </authorList>
    </citation>
    <scope>NUCLEOTIDE SEQUENCE [LARGE SCALE GENOMIC DNA]</scope>
</reference>
<keyword evidence="11" id="KW-1185">Reference proteome</keyword>
<dbReference type="AlphaFoldDB" id="A0A7I8VBP5"/>
<feature type="transmembrane region" description="Helical" evidence="9">
    <location>
        <begin position="6"/>
        <end position="26"/>
    </location>
</feature>
<accession>A0A7I8VBP5</accession>
<dbReference type="PANTHER" id="PTHR11893:SF36">
    <property type="entry name" value="INNEXIN-5"/>
    <property type="match status" value="1"/>
</dbReference>